<feature type="signal peptide" evidence="2">
    <location>
        <begin position="1"/>
        <end position="21"/>
    </location>
</feature>
<gene>
    <name evidence="3" type="ORF">ACFS2C_16505</name>
</gene>
<protein>
    <recommendedName>
        <fullName evidence="5">DUF3558 domain-containing protein</fullName>
    </recommendedName>
</protein>
<evidence type="ECO:0000313" key="4">
    <source>
        <dbReference type="Proteomes" id="UP001597478"/>
    </source>
</evidence>
<name>A0ABW5WAF8_9PSEU</name>
<evidence type="ECO:0008006" key="5">
    <source>
        <dbReference type="Google" id="ProtNLM"/>
    </source>
</evidence>
<feature type="chain" id="PRO_5046048001" description="DUF3558 domain-containing protein" evidence="2">
    <location>
        <begin position="22"/>
        <end position="204"/>
    </location>
</feature>
<feature type="compositionally biased region" description="Low complexity" evidence="1">
    <location>
        <begin position="44"/>
        <end position="55"/>
    </location>
</feature>
<comment type="caution">
    <text evidence="3">The sequence shown here is derived from an EMBL/GenBank/DDBJ whole genome shotgun (WGS) entry which is preliminary data.</text>
</comment>
<keyword evidence="2" id="KW-0732">Signal</keyword>
<sequence length="204" mass="20824">MRRARIAVALAVLAASAAGCADRPNDLDTYYDDTPAAEPPSPEPRASSAAPASEPTGLVEAVRAAEFTDEDVAAEGVRPASSPAAPAGCLARVPLAMVGSAHVEHHWQYPTGSTLHQLVTTYPDRRAADVLRARTQCAGDELDVPGVSDQDGVDAHGAWCARGTCTVLLAAGPVLSGVQVDAADSTRAAAAIRRLAPVAAAKLG</sequence>
<reference evidence="4" key="1">
    <citation type="journal article" date="2019" name="Int. J. Syst. Evol. Microbiol.">
        <title>The Global Catalogue of Microorganisms (GCM) 10K type strain sequencing project: providing services to taxonomists for standard genome sequencing and annotation.</title>
        <authorList>
            <consortium name="The Broad Institute Genomics Platform"/>
            <consortium name="The Broad Institute Genome Sequencing Center for Infectious Disease"/>
            <person name="Wu L."/>
            <person name="Ma J."/>
        </authorList>
    </citation>
    <scope>NUCLEOTIDE SEQUENCE [LARGE SCALE GENOMIC DNA]</scope>
    <source>
        <strain evidence="4">IBRC-M 10906</strain>
    </source>
</reference>
<dbReference type="PROSITE" id="PS51257">
    <property type="entry name" value="PROKAR_LIPOPROTEIN"/>
    <property type="match status" value="1"/>
</dbReference>
<dbReference type="Proteomes" id="UP001597478">
    <property type="component" value="Unassembled WGS sequence"/>
</dbReference>
<dbReference type="RefSeq" id="WP_377390949.1">
    <property type="nucleotide sequence ID" value="NZ_JBHSAN010000024.1"/>
</dbReference>
<accession>A0ABW5WAF8</accession>
<dbReference type="EMBL" id="JBHUOF010000021">
    <property type="protein sequence ID" value="MFD2800994.1"/>
    <property type="molecule type" value="Genomic_DNA"/>
</dbReference>
<evidence type="ECO:0000256" key="2">
    <source>
        <dbReference type="SAM" id="SignalP"/>
    </source>
</evidence>
<evidence type="ECO:0000313" key="3">
    <source>
        <dbReference type="EMBL" id="MFD2800994.1"/>
    </source>
</evidence>
<keyword evidence="4" id="KW-1185">Reference proteome</keyword>
<evidence type="ECO:0000256" key="1">
    <source>
        <dbReference type="SAM" id="MobiDB-lite"/>
    </source>
</evidence>
<organism evidence="3 4">
    <name type="scientific">Prauserella oleivorans</name>
    <dbReference type="NCBI Taxonomy" id="1478153"/>
    <lineage>
        <taxon>Bacteria</taxon>
        <taxon>Bacillati</taxon>
        <taxon>Actinomycetota</taxon>
        <taxon>Actinomycetes</taxon>
        <taxon>Pseudonocardiales</taxon>
        <taxon>Pseudonocardiaceae</taxon>
        <taxon>Prauserella</taxon>
    </lineage>
</organism>
<proteinExistence type="predicted"/>
<feature type="region of interest" description="Disordered" evidence="1">
    <location>
        <begin position="24"/>
        <end position="56"/>
    </location>
</feature>